<dbReference type="AlphaFoldDB" id="A0ABD1LQF4"/>
<dbReference type="SUPFAM" id="SSF50447">
    <property type="entry name" value="Translation proteins"/>
    <property type="match status" value="1"/>
</dbReference>
<evidence type="ECO:0000259" key="8">
    <source>
        <dbReference type="Pfam" id="PF13844"/>
    </source>
</evidence>
<dbReference type="InterPro" id="IPR037919">
    <property type="entry name" value="OGT"/>
</dbReference>
<dbReference type="EMBL" id="JBGMDY010000008">
    <property type="protein sequence ID" value="KAL2325736.1"/>
    <property type="molecule type" value="Genomic_DNA"/>
</dbReference>
<dbReference type="PANTHER" id="PTHR44366:SF1">
    <property type="entry name" value="UDP-N-ACETYLGLUCOSAMINE--PEPTIDE N-ACETYLGLUCOSAMINYLTRANSFERASE 110 KDA SUBUNIT"/>
    <property type="match status" value="1"/>
</dbReference>
<dbReference type="GO" id="GO:1990904">
    <property type="term" value="C:ribonucleoprotein complex"/>
    <property type="evidence" value="ECO:0007669"/>
    <property type="project" value="UniProtKB-KW"/>
</dbReference>
<dbReference type="InterPro" id="IPR009000">
    <property type="entry name" value="Transl_B-barrel_sf"/>
</dbReference>
<dbReference type="InterPro" id="IPR000597">
    <property type="entry name" value="Ribosomal_uL3"/>
</dbReference>
<evidence type="ECO:0000256" key="7">
    <source>
        <dbReference type="ARBA" id="ARBA00023274"/>
    </source>
</evidence>
<comment type="pathway">
    <text evidence="1">Protein modification; protein glycosylation.</text>
</comment>
<dbReference type="Pfam" id="PF13844">
    <property type="entry name" value="Glyco_transf_41"/>
    <property type="match status" value="1"/>
</dbReference>
<dbReference type="GO" id="GO:0005840">
    <property type="term" value="C:ribosome"/>
    <property type="evidence" value="ECO:0007669"/>
    <property type="project" value="UniProtKB-KW"/>
</dbReference>
<feature type="domain" description="O-GlcNAc transferase C-terminal" evidence="8">
    <location>
        <begin position="4"/>
        <end position="69"/>
    </location>
</feature>
<comment type="similarity">
    <text evidence="2">Belongs to the universal ribosomal protein uL3 family.</text>
</comment>
<sequence length="201" mass="22983">MVSINRLRVGYVSSEFGNHPLSQLMEYVFGMQNMKHVELFCYALSVNDGVEWRQNIQSKVEHFVDVIKIFAMKPAPIQVSYMGFTRTIEAAYIDYLVIDELVSPLCWSNVKRRISHNKHVAHPRGKVKVFPKDDPSKASKLTAFLGYMVGIAHIVIEVDKTQSNLRLKETCEPVTIIETRPTIIVGVMCYVKTPRGLRVRK</sequence>
<organism evidence="9 10">
    <name type="scientific">Flemingia macrophylla</name>
    <dbReference type="NCBI Taxonomy" id="520843"/>
    <lineage>
        <taxon>Eukaryota</taxon>
        <taxon>Viridiplantae</taxon>
        <taxon>Streptophyta</taxon>
        <taxon>Embryophyta</taxon>
        <taxon>Tracheophyta</taxon>
        <taxon>Spermatophyta</taxon>
        <taxon>Magnoliopsida</taxon>
        <taxon>eudicotyledons</taxon>
        <taxon>Gunneridae</taxon>
        <taxon>Pentapetalae</taxon>
        <taxon>rosids</taxon>
        <taxon>fabids</taxon>
        <taxon>Fabales</taxon>
        <taxon>Fabaceae</taxon>
        <taxon>Papilionoideae</taxon>
        <taxon>50 kb inversion clade</taxon>
        <taxon>NPAAA clade</taxon>
        <taxon>indigoferoid/millettioid clade</taxon>
        <taxon>Phaseoleae</taxon>
        <taxon>Flemingia</taxon>
    </lineage>
</organism>
<dbReference type="PANTHER" id="PTHR44366">
    <property type="entry name" value="UDP-N-ACETYLGLUCOSAMINE--PEPTIDE N-ACETYLGLUCOSAMINYLTRANSFERASE 110 KDA SUBUNIT"/>
    <property type="match status" value="1"/>
</dbReference>
<keyword evidence="3" id="KW-0808">Transferase</keyword>
<evidence type="ECO:0000313" key="9">
    <source>
        <dbReference type="EMBL" id="KAL2325736.1"/>
    </source>
</evidence>
<keyword evidence="4" id="KW-0677">Repeat</keyword>
<evidence type="ECO:0000313" key="10">
    <source>
        <dbReference type="Proteomes" id="UP001603857"/>
    </source>
</evidence>
<reference evidence="9 10" key="1">
    <citation type="submission" date="2024-08" db="EMBL/GenBank/DDBJ databases">
        <title>Insights into the chromosomal genome structure of Flemingia macrophylla.</title>
        <authorList>
            <person name="Ding Y."/>
            <person name="Zhao Y."/>
            <person name="Bi W."/>
            <person name="Wu M."/>
            <person name="Zhao G."/>
            <person name="Gong Y."/>
            <person name="Li W."/>
            <person name="Zhang P."/>
        </authorList>
    </citation>
    <scope>NUCLEOTIDE SEQUENCE [LARGE SCALE GENOMIC DNA]</scope>
    <source>
        <strain evidence="9">DYQJB</strain>
        <tissue evidence="9">Leaf</tissue>
    </source>
</reference>
<protein>
    <recommendedName>
        <fullName evidence="8">O-GlcNAc transferase C-terminal domain-containing protein</fullName>
    </recommendedName>
</protein>
<evidence type="ECO:0000256" key="5">
    <source>
        <dbReference type="ARBA" id="ARBA00022803"/>
    </source>
</evidence>
<evidence type="ECO:0000256" key="4">
    <source>
        <dbReference type="ARBA" id="ARBA00022737"/>
    </source>
</evidence>
<evidence type="ECO:0000256" key="2">
    <source>
        <dbReference type="ARBA" id="ARBA00006540"/>
    </source>
</evidence>
<keyword evidence="6" id="KW-0689">Ribosomal protein</keyword>
<dbReference type="Pfam" id="PF00297">
    <property type="entry name" value="Ribosomal_L3"/>
    <property type="match status" value="1"/>
</dbReference>
<dbReference type="InterPro" id="IPR029489">
    <property type="entry name" value="OGT/SEC/SPY_C"/>
</dbReference>
<dbReference type="Gene3D" id="2.40.30.10">
    <property type="entry name" value="Translation factors"/>
    <property type="match status" value="1"/>
</dbReference>
<gene>
    <name evidence="9" type="ORF">Fmac_024794</name>
</gene>
<evidence type="ECO:0000256" key="3">
    <source>
        <dbReference type="ARBA" id="ARBA00022679"/>
    </source>
</evidence>
<evidence type="ECO:0000256" key="6">
    <source>
        <dbReference type="ARBA" id="ARBA00022980"/>
    </source>
</evidence>
<dbReference type="Proteomes" id="UP001603857">
    <property type="component" value="Unassembled WGS sequence"/>
</dbReference>
<accession>A0ABD1LQF4</accession>
<keyword evidence="5" id="KW-0802">TPR repeat</keyword>
<keyword evidence="7" id="KW-0687">Ribonucleoprotein</keyword>
<dbReference type="Gene3D" id="3.40.50.11380">
    <property type="match status" value="2"/>
</dbReference>
<proteinExistence type="inferred from homology"/>
<keyword evidence="10" id="KW-1185">Reference proteome</keyword>
<name>A0ABD1LQF4_9FABA</name>
<evidence type="ECO:0000256" key="1">
    <source>
        <dbReference type="ARBA" id="ARBA00004922"/>
    </source>
</evidence>
<comment type="caution">
    <text evidence="9">The sequence shown here is derived from an EMBL/GenBank/DDBJ whole genome shotgun (WGS) entry which is preliminary data.</text>
</comment>
<dbReference type="GO" id="GO:0016740">
    <property type="term" value="F:transferase activity"/>
    <property type="evidence" value="ECO:0007669"/>
    <property type="project" value="UniProtKB-KW"/>
</dbReference>